<keyword evidence="2" id="KW-1185">Reference proteome</keyword>
<evidence type="ECO:0000313" key="2">
    <source>
        <dbReference type="Proteomes" id="UP000515163"/>
    </source>
</evidence>
<proteinExistence type="predicted"/>
<sequence>MFSLWQTNLDTSVGKTGCPTREAARRRILRRMKETGELKDEKSCTTASNSDSKLPPNSKVVEPEHLYRGNSEEESKDKESDCNKFGRDGLFLLSKGKRKAKEVVEWVKRKGQQEKEKIVDPFDDSDGDHKNEVKQKRSKRKKKADQIDDLMSLMPAMTNAVTRAALAHEKAVKKWQCISDTE</sequence>
<reference evidence="3" key="1">
    <citation type="submission" date="2025-08" db="UniProtKB">
        <authorList>
            <consortium name="RefSeq"/>
        </authorList>
    </citation>
    <scope>IDENTIFICATION</scope>
    <source>
        <tissue evidence="3">Tentacle</tissue>
    </source>
</reference>
<dbReference type="AlphaFoldDB" id="A0A6P8J300"/>
<dbReference type="Proteomes" id="UP000515163">
    <property type="component" value="Unplaced"/>
</dbReference>
<dbReference type="InParanoid" id="A0A6P8J300"/>
<evidence type="ECO:0000313" key="3">
    <source>
        <dbReference type="RefSeq" id="XP_031574341.1"/>
    </source>
</evidence>
<dbReference type="GeneID" id="116308109"/>
<feature type="region of interest" description="Disordered" evidence="1">
    <location>
        <begin position="32"/>
        <end position="87"/>
    </location>
</feature>
<accession>A0A6P8J300</accession>
<dbReference type="OrthoDB" id="10345397at2759"/>
<evidence type="ECO:0000256" key="1">
    <source>
        <dbReference type="SAM" id="MobiDB-lite"/>
    </source>
</evidence>
<name>A0A6P8J300_ACTTE</name>
<dbReference type="KEGG" id="aten:116308109"/>
<gene>
    <name evidence="3" type="primary">LOC116308109</name>
</gene>
<organism evidence="2 3">
    <name type="scientific">Actinia tenebrosa</name>
    <name type="common">Australian red waratah sea anemone</name>
    <dbReference type="NCBI Taxonomy" id="6105"/>
    <lineage>
        <taxon>Eukaryota</taxon>
        <taxon>Metazoa</taxon>
        <taxon>Cnidaria</taxon>
        <taxon>Anthozoa</taxon>
        <taxon>Hexacorallia</taxon>
        <taxon>Actiniaria</taxon>
        <taxon>Actiniidae</taxon>
        <taxon>Actinia</taxon>
    </lineage>
</organism>
<feature type="compositionally biased region" description="Basic and acidic residues" evidence="1">
    <location>
        <begin position="32"/>
        <end position="43"/>
    </location>
</feature>
<dbReference type="RefSeq" id="XP_031574341.1">
    <property type="nucleotide sequence ID" value="XM_031718481.1"/>
</dbReference>
<protein>
    <submittedName>
        <fullName evidence="3">Uncharacterized protein LOC116308109 isoform X1</fullName>
    </submittedName>
</protein>
<feature type="region of interest" description="Disordered" evidence="1">
    <location>
        <begin position="113"/>
        <end position="146"/>
    </location>
</feature>
<feature type="compositionally biased region" description="Basic and acidic residues" evidence="1">
    <location>
        <begin position="61"/>
        <end position="87"/>
    </location>
</feature>